<reference evidence="1" key="1">
    <citation type="submission" date="2014-09" db="EMBL/GenBank/DDBJ databases">
        <authorList>
            <person name="Magalhaes I.L.F."/>
            <person name="Oliveira U."/>
            <person name="Santos F.R."/>
            <person name="Vidigal T.H.D.A."/>
            <person name="Brescovit A.D."/>
            <person name="Santos A.J."/>
        </authorList>
    </citation>
    <scope>NUCLEOTIDE SEQUENCE</scope>
    <source>
        <tissue evidence="1">Shoot tissue taken approximately 20 cm above the soil surface</tissue>
    </source>
</reference>
<protein>
    <submittedName>
        <fullName evidence="1">Uncharacterized protein</fullName>
    </submittedName>
</protein>
<name>A0A0A8YTU2_ARUDO</name>
<sequence>MQPVKITRENVLQQGSNGITQSVKITRENATTDSVALD</sequence>
<reference evidence="1" key="2">
    <citation type="journal article" date="2015" name="Data Brief">
        <title>Shoot transcriptome of the giant reed, Arundo donax.</title>
        <authorList>
            <person name="Barrero R.A."/>
            <person name="Guerrero F.D."/>
            <person name="Moolhuijzen P."/>
            <person name="Goolsby J.A."/>
            <person name="Tidwell J."/>
            <person name="Bellgard S.E."/>
            <person name="Bellgard M.I."/>
        </authorList>
    </citation>
    <scope>NUCLEOTIDE SEQUENCE</scope>
    <source>
        <tissue evidence="1">Shoot tissue taken approximately 20 cm above the soil surface</tissue>
    </source>
</reference>
<dbReference type="EMBL" id="GBRH01267904">
    <property type="protein sequence ID" value="JAD29991.1"/>
    <property type="molecule type" value="Transcribed_RNA"/>
</dbReference>
<dbReference type="AlphaFoldDB" id="A0A0A8YTU2"/>
<evidence type="ECO:0000313" key="1">
    <source>
        <dbReference type="EMBL" id="JAD29991.1"/>
    </source>
</evidence>
<proteinExistence type="predicted"/>
<organism evidence="1">
    <name type="scientific">Arundo donax</name>
    <name type="common">Giant reed</name>
    <name type="synonym">Donax arundinaceus</name>
    <dbReference type="NCBI Taxonomy" id="35708"/>
    <lineage>
        <taxon>Eukaryota</taxon>
        <taxon>Viridiplantae</taxon>
        <taxon>Streptophyta</taxon>
        <taxon>Embryophyta</taxon>
        <taxon>Tracheophyta</taxon>
        <taxon>Spermatophyta</taxon>
        <taxon>Magnoliopsida</taxon>
        <taxon>Liliopsida</taxon>
        <taxon>Poales</taxon>
        <taxon>Poaceae</taxon>
        <taxon>PACMAD clade</taxon>
        <taxon>Arundinoideae</taxon>
        <taxon>Arundineae</taxon>
        <taxon>Arundo</taxon>
    </lineage>
</organism>
<accession>A0A0A8YTU2</accession>